<dbReference type="InterPro" id="IPR023977">
    <property type="entry name" value="MbnP-like"/>
</dbReference>
<dbReference type="InterPro" id="IPR046863">
    <property type="entry name" value="MbnP-like_dom"/>
</dbReference>
<evidence type="ECO:0000256" key="2">
    <source>
        <dbReference type="SAM" id="SignalP"/>
    </source>
</evidence>
<organism evidence="4 5">
    <name type="scientific">Methylocystis parvus</name>
    <dbReference type="NCBI Taxonomy" id="134"/>
    <lineage>
        <taxon>Bacteria</taxon>
        <taxon>Pseudomonadati</taxon>
        <taxon>Pseudomonadota</taxon>
        <taxon>Alphaproteobacteria</taxon>
        <taxon>Hyphomicrobiales</taxon>
        <taxon>Methylocystaceae</taxon>
        <taxon>Methylocystis</taxon>
    </lineage>
</organism>
<evidence type="ECO:0000313" key="4">
    <source>
        <dbReference type="EMBL" id="QGM99702.1"/>
    </source>
</evidence>
<feature type="chain" id="PRO_5025680727" evidence="2">
    <location>
        <begin position="17"/>
        <end position="345"/>
    </location>
</feature>
<dbReference type="NCBIfam" id="TIGR04052">
    <property type="entry name" value="MbnP_like_WxW"/>
    <property type="match status" value="1"/>
</dbReference>
<dbReference type="KEGG" id="mpar:F7D14_13635"/>
<accession>A0A6B8MD47</accession>
<name>A0A6B8MD47_9HYPH</name>
<protein>
    <submittedName>
        <fullName evidence="4">Metallo-mystery pair system four-Cys motif protein</fullName>
    </submittedName>
</protein>
<dbReference type="Pfam" id="PF20243">
    <property type="entry name" value="MbnP"/>
    <property type="match status" value="1"/>
</dbReference>
<evidence type="ECO:0000259" key="3">
    <source>
        <dbReference type="Pfam" id="PF20243"/>
    </source>
</evidence>
<keyword evidence="2" id="KW-0732">Signal</keyword>
<dbReference type="Proteomes" id="UP000422569">
    <property type="component" value="Chromosome"/>
</dbReference>
<gene>
    <name evidence="4" type="ORF">F7D14_13635</name>
</gene>
<reference evidence="4 5" key="1">
    <citation type="submission" date="2019-09" db="EMBL/GenBank/DDBJ databases">
        <title>Isolation and complete genome sequencing of Methylocystis species.</title>
        <authorList>
            <person name="Rumah B.L."/>
            <person name="Stead C.E."/>
            <person name="Stevens B.C."/>
            <person name="Minton N.P."/>
            <person name="Grosse-Honebrink A."/>
            <person name="Zhang Y."/>
        </authorList>
    </citation>
    <scope>NUCLEOTIDE SEQUENCE [LARGE SCALE GENOMIC DNA]</scope>
    <source>
        <strain evidence="4 5">BRCS2</strain>
    </source>
</reference>
<proteinExistence type="predicted"/>
<feature type="domain" description="Copper-binding protein MbnP-like" evidence="3">
    <location>
        <begin position="27"/>
        <end position="181"/>
    </location>
</feature>
<sequence>MRSEFFIIFVATVAGAAGVSAAPAKPQAVEISFALAADGQPVDCGHDIHGLGANHVNAKLREASFYVSDAALIDKNGKATPIELTRNDWQYANVALIDFDDKTGNCRGTKGANATLTGQVPAGRYQGLSFVIGVPTLGKGDDGKEVSLNHSNFATAPAPLDIQSMSWSWQAGRKFVKLEVAPEGGIVRPPMPPRPPRAAAAGSASPPPRADAPEKADQTPEPIQSNADGTITVATWMLHLGSTGCKGDPITGEIVACATPNRVPVTLARFDPVKQRVVLDLQSLLAPFDLNRDKGGATGCMSGPTDPECAAVFDAFGLGAKESAQPGEGAKSGNVAAKLFKVESK</sequence>
<evidence type="ECO:0000313" key="5">
    <source>
        <dbReference type="Proteomes" id="UP000422569"/>
    </source>
</evidence>
<feature type="signal peptide" evidence="2">
    <location>
        <begin position="1"/>
        <end position="16"/>
    </location>
</feature>
<dbReference type="EMBL" id="CP044331">
    <property type="protein sequence ID" value="QGM99702.1"/>
    <property type="molecule type" value="Genomic_DNA"/>
</dbReference>
<dbReference type="AlphaFoldDB" id="A0A6B8MD47"/>
<evidence type="ECO:0000256" key="1">
    <source>
        <dbReference type="SAM" id="MobiDB-lite"/>
    </source>
</evidence>
<keyword evidence="5" id="KW-1185">Reference proteome</keyword>
<feature type="region of interest" description="Disordered" evidence="1">
    <location>
        <begin position="185"/>
        <end position="227"/>
    </location>
</feature>